<evidence type="ECO:0000313" key="6">
    <source>
        <dbReference type="EMBL" id="SMO50707.1"/>
    </source>
</evidence>
<evidence type="ECO:0000259" key="4">
    <source>
        <dbReference type="Pfam" id="PF26237"/>
    </source>
</evidence>
<keyword evidence="2" id="KW-0812">Transmembrane</keyword>
<accession>A0A521BU76</accession>
<dbReference type="InterPro" id="IPR058775">
    <property type="entry name" value="DUF8054_M"/>
</dbReference>
<dbReference type="AlphaFoldDB" id="A0A521BU76"/>
<dbReference type="Pfam" id="PF26238">
    <property type="entry name" value="DUF8054_M"/>
    <property type="match status" value="1"/>
</dbReference>
<dbReference type="RefSeq" id="WP_142985845.1">
    <property type="nucleotide sequence ID" value="NZ_FXTD01000003.1"/>
</dbReference>
<proteinExistence type="predicted"/>
<evidence type="ECO:0000259" key="5">
    <source>
        <dbReference type="Pfam" id="PF26238"/>
    </source>
</evidence>
<feature type="region of interest" description="Disordered" evidence="1">
    <location>
        <begin position="92"/>
        <end position="111"/>
    </location>
</feature>
<protein>
    <submittedName>
        <fullName evidence="6">Uncharacterized protein</fullName>
    </submittedName>
</protein>
<dbReference type="EMBL" id="FXTD01000003">
    <property type="protein sequence ID" value="SMO50707.1"/>
    <property type="molecule type" value="Genomic_DNA"/>
</dbReference>
<dbReference type="Proteomes" id="UP000319712">
    <property type="component" value="Unassembled WGS sequence"/>
</dbReference>
<dbReference type="Pfam" id="PF26236">
    <property type="entry name" value="DUF8054_N"/>
    <property type="match status" value="1"/>
</dbReference>
<feature type="domain" description="DUF8054" evidence="3">
    <location>
        <begin position="11"/>
        <end position="87"/>
    </location>
</feature>
<evidence type="ECO:0000256" key="2">
    <source>
        <dbReference type="SAM" id="Phobius"/>
    </source>
</evidence>
<keyword evidence="2" id="KW-1133">Transmembrane helix</keyword>
<name>A0A521BU76_9EURY</name>
<evidence type="ECO:0000313" key="7">
    <source>
        <dbReference type="Proteomes" id="UP000319712"/>
    </source>
</evidence>
<evidence type="ECO:0000259" key="3">
    <source>
        <dbReference type="Pfam" id="PF26236"/>
    </source>
</evidence>
<evidence type="ECO:0000256" key="1">
    <source>
        <dbReference type="SAM" id="MobiDB-lite"/>
    </source>
</evidence>
<sequence>MDALSRLPIWLRDPRYTGSNRCLPCTIVNLVIAVGLAIAVATVSVGWAVAVLAVAAATIGVRGYLVPGTPALTKRYLPDRVLALFDKGPERDGFASGTPAESVAESTESGPFDPATALVEAGVLLEDPAIDDFVLEERFHDAWRREARNLADADEDEAALAAFLDLDAAADSETETVALTDHGHAYVASIENEPAGRWESRQAFLADLAAASTLADRWDGWESLSTARRSELLGSLRLFVEACPTCDGVVTLDATVVESCCRRYDVLAATCEACGARLFEADVDPAALERAAAGA</sequence>
<keyword evidence="7" id="KW-1185">Reference proteome</keyword>
<feature type="transmembrane region" description="Helical" evidence="2">
    <location>
        <begin position="47"/>
        <end position="65"/>
    </location>
</feature>
<reference evidence="6 7" key="1">
    <citation type="submission" date="2017-05" db="EMBL/GenBank/DDBJ databases">
        <authorList>
            <person name="Varghese N."/>
            <person name="Submissions S."/>
        </authorList>
    </citation>
    <scope>NUCLEOTIDE SEQUENCE [LARGE SCALE GENOMIC DNA]</scope>
    <source>
        <strain evidence="6 7">DSM 19504</strain>
    </source>
</reference>
<dbReference type="OrthoDB" id="292134at2157"/>
<dbReference type="InterPro" id="IPR058675">
    <property type="entry name" value="DUF8054_C"/>
</dbReference>
<feature type="domain" description="DUF8054" evidence="4">
    <location>
        <begin position="241"/>
        <end position="281"/>
    </location>
</feature>
<feature type="transmembrane region" description="Helical" evidence="2">
    <location>
        <begin position="21"/>
        <end position="41"/>
    </location>
</feature>
<gene>
    <name evidence="6" type="ORF">SAMN06264867_10363</name>
</gene>
<dbReference type="Pfam" id="PF26237">
    <property type="entry name" value="DUF8054_C"/>
    <property type="match status" value="1"/>
</dbReference>
<keyword evidence="2" id="KW-0472">Membrane</keyword>
<organism evidence="6 7">
    <name type="scientific">Halorubrum cibi</name>
    <dbReference type="NCBI Taxonomy" id="413815"/>
    <lineage>
        <taxon>Archaea</taxon>
        <taxon>Methanobacteriati</taxon>
        <taxon>Methanobacteriota</taxon>
        <taxon>Stenosarchaea group</taxon>
        <taxon>Halobacteria</taxon>
        <taxon>Halobacteriales</taxon>
        <taxon>Haloferacaceae</taxon>
        <taxon>Halorubrum</taxon>
    </lineage>
</organism>
<feature type="domain" description="DUF8054" evidence="5">
    <location>
        <begin position="113"/>
        <end position="238"/>
    </location>
</feature>
<dbReference type="InterPro" id="IPR058674">
    <property type="entry name" value="DUF8054_N"/>
</dbReference>